<accession>A0A7L5JNW0</accession>
<protein>
    <submittedName>
        <fullName evidence="1">Spermidine synthase</fullName>
        <ecNumber evidence="1">2.5.1.16</ecNumber>
    </submittedName>
</protein>
<dbReference type="InterPro" id="IPR029063">
    <property type="entry name" value="SAM-dependent_MTases_sf"/>
</dbReference>
<dbReference type="AlphaFoldDB" id="A0A7L5JNW0"/>
<dbReference type="GO" id="GO:0004766">
    <property type="term" value="F:spermidine synthase activity"/>
    <property type="evidence" value="ECO:0007669"/>
    <property type="project" value="UniProtKB-EC"/>
</dbReference>
<organism evidence="1 2">
    <name type="scientific">Aliarcobacter cibarius</name>
    <dbReference type="NCBI Taxonomy" id="255507"/>
    <lineage>
        <taxon>Bacteria</taxon>
        <taxon>Pseudomonadati</taxon>
        <taxon>Campylobacterota</taxon>
        <taxon>Epsilonproteobacteria</taxon>
        <taxon>Campylobacterales</taxon>
        <taxon>Arcobacteraceae</taxon>
        <taxon>Aliarcobacter</taxon>
    </lineage>
</organism>
<evidence type="ECO:0000313" key="1">
    <source>
        <dbReference type="EMBL" id="QKJ26829.1"/>
    </source>
</evidence>
<reference evidence="1 2" key="1">
    <citation type="submission" date="2020-05" db="EMBL/GenBank/DDBJ databases">
        <title>Complete genome sequencing of Campylobacter and Arcobacter type strains.</title>
        <authorList>
            <person name="Miller W.G."/>
            <person name="Yee E."/>
        </authorList>
    </citation>
    <scope>NUCLEOTIDE SEQUENCE [LARGE SCALE GENOMIC DNA]</scope>
    <source>
        <strain evidence="1 2">LMG 21996</strain>
    </source>
</reference>
<dbReference type="EMBL" id="CP054051">
    <property type="protein sequence ID" value="QKJ26829.1"/>
    <property type="molecule type" value="Genomic_DNA"/>
</dbReference>
<dbReference type="KEGG" id="acib:ACBT_0909"/>
<dbReference type="Proteomes" id="UP000509513">
    <property type="component" value="Chromosome"/>
</dbReference>
<dbReference type="EC" id="2.5.1.16" evidence="1"/>
<gene>
    <name evidence="1" type="primary">speE</name>
    <name evidence="1" type="ORF">ACBT_0909</name>
</gene>
<dbReference type="Pfam" id="PF01564">
    <property type="entry name" value="Spermine_synth"/>
    <property type="match status" value="1"/>
</dbReference>
<dbReference type="SUPFAM" id="SSF53335">
    <property type="entry name" value="S-adenosyl-L-methionine-dependent methyltransferases"/>
    <property type="match status" value="1"/>
</dbReference>
<dbReference type="RefSeq" id="WP_024775385.1">
    <property type="nucleotide sequence ID" value="NZ_CP054051.1"/>
</dbReference>
<keyword evidence="1" id="KW-0808">Transferase</keyword>
<proteinExistence type="predicted"/>
<evidence type="ECO:0000313" key="2">
    <source>
        <dbReference type="Proteomes" id="UP000509513"/>
    </source>
</evidence>
<name>A0A7L5JNW0_9BACT</name>
<dbReference type="Gene3D" id="3.40.50.150">
    <property type="entry name" value="Vaccinia Virus protein VP39"/>
    <property type="match status" value="2"/>
</dbReference>
<sequence>MKISNAFAEMMVHIPLCTHIEAKKVLIIGSVNDELKNETLKHSKESNFEFGDLSIVENKENKEIDIVILTDIRPDLKILANIYRVLKDDAILCFLSKSFSNNKDELKEDLKLVGEKFWIAMPFKFEHDTAIIASRKYHPTADLNLQRADFLEDLKYYSAEIHSASFVFPASIHKELTGIAKR</sequence>